<dbReference type="GO" id="GO:0003676">
    <property type="term" value="F:nucleic acid binding"/>
    <property type="evidence" value="ECO:0007669"/>
    <property type="project" value="InterPro"/>
</dbReference>
<protein>
    <recommendedName>
        <fullName evidence="3">CCHC-type domain-containing protein</fullName>
    </recommendedName>
</protein>
<sequence length="147" mass="16720">MATKDCGDDIRRLSEAMDVLAKLVLEQRQEGGSLQLEYQRKIDALDRFINMILRLPKKDGEIGDWELDKMHFAGMLRDGIEIIERPDKKLACNRKYALVPVVERSNAAGKSTGKKKKNKIACSFCSEIGHTRAKCPKRIVYVPQRDS</sequence>
<accession>A0A7H9HP77</accession>
<organism evidence="1 2">
    <name type="scientific">Torulaspora globosa</name>
    <dbReference type="NCBI Taxonomy" id="48254"/>
    <lineage>
        <taxon>Eukaryota</taxon>
        <taxon>Fungi</taxon>
        <taxon>Dikarya</taxon>
        <taxon>Ascomycota</taxon>
        <taxon>Saccharomycotina</taxon>
        <taxon>Saccharomycetes</taxon>
        <taxon>Saccharomycetales</taxon>
        <taxon>Saccharomycetaceae</taxon>
        <taxon>Torulaspora</taxon>
    </lineage>
</organism>
<proteinExistence type="predicted"/>
<evidence type="ECO:0000313" key="1">
    <source>
        <dbReference type="EMBL" id="QLQ79588.1"/>
    </source>
</evidence>
<dbReference type="OrthoDB" id="4069967at2759"/>
<dbReference type="InterPro" id="IPR036875">
    <property type="entry name" value="Znf_CCHC_sf"/>
</dbReference>
<dbReference type="GO" id="GO:0008270">
    <property type="term" value="F:zinc ion binding"/>
    <property type="evidence" value="ECO:0007669"/>
    <property type="project" value="InterPro"/>
</dbReference>
<name>A0A7H9HP77_9SACH</name>
<dbReference type="EMBL" id="CP059269">
    <property type="protein sequence ID" value="QLQ79588.1"/>
    <property type="molecule type" value="Genomic_DNA"/>
</dbReference>
<evidence type="ECO:0008006" key="3">
    <source>
        <dbReference type="Google" id="ProtNLM"/>
    </source>
</evidence>
<reference evidence="1 2" key="1">
    <citation type="submission" date="2020-06" db="EMBL/GenBank/DDBJ databases">
        <title>The yeast mating-type switching endonuclease HO is a domesticated member of an unorthodox homing genetic element family.</title>
        <authorList>
            <person name="Coughlan A.Y."/>
            <person name="Lombardi L."/>
            <person name="Braun-Galleani S."/>
            <person name="Martos A.R."/>
            <person name="Galeote V."/>
            <person name="Bigey F."/>
            <person name="Dequin S."/>
            <person name="Byrne K.P."/>
            <person name="Wolfe K.H."/>
        </authorList>
    </citation>
    <scope>NUCLEOTIDE SEQUENCE [LARGE SCALE GENOMIC DNA]</scope>
    <source>
        <strain evidence="1 2">CBS2947</strain>
    </source>
</reference>
<keyword evidence="2" id="KW-1185">Reference proteome</keyword>
<dbReference type="Proteomes" id="UP000510647">
    <property type="component" value="Chromosome 3"/>
</dbReference>
<gene>
    <name evidence="1" type="ORF">HG537_0C02350</name>
</gene>
<dbReference type="AlphaFoldDB" id="A0A7H9HP77"/>
<dbReference type="Pfam" id="PF16588">
    <property type="entry name" value="zf-C2H2_10"/>
    <property type="match status" value="1"/>
</dbReference>
<evidence type="ECO:0000313" key="2">
    <source>
        <dbReference type="Proteomes" id="UP000510647"/>
    </source>
</evidence>
<dbReference type="SUPFAM" id="SSF57756">
    <property type="entry name" value="Retrovirus zinc finger-like domains"/>
    <property type="match status" value="1"/>
</dbReference>